<organism evidence="3 4">
    <name type="scientific">Leptosia nina</name>
    <dbReference type="NCBI Taxonomy" id="320188"/>
    <lineage>
        <taxon>Eukaryota</taxon>
        <taxon>Metazoa</taxon>
        <taxon>Ecdysozoa</taxon>
        <taxon>Arthropoda</taxon>
        <taxon>Hexapoda</taxon>
        <taxon>Insecta</taxon>
        <taxon>Pterygota</taxon>
        <taxon>Neoptera</taxon>
        <taxon>Endopterygota</taxon>
        <taxon>Lepidoptera</taxon>
        <taxon>Glossata</taxon>
        <taxon>Ditrysia</taxon>
        <taxon>Papilionoidea</taxon>
        <taxon>Pieridae</taxon>
        <taxon>Pierinae</taxon>
        <taxon>Leptosia</taxon>
    </lineage>
</organism>
<dbReference type="EMBL" id="CAVLEF010000009">
    <property type="protein sequence ID" value="CAK1547275.1"/>
    <property type="molecule type" value="Genomic_DNA"/>
</dbReference>
<reference evidence="3 4" key="1">
    <citation type="submission" date="2023-11" db="EMBL/GenBank/DDBJ databases">
        <authorList>
            <person name="Okamura Y."/>
        </authorList>
    </citation>
    <scope>NUCLEOTIDE SEQUENCE [LARGE SCALE GENOMIC DNA]</scope>
</reference>
<feature type="transmembrane region" description="Helical" evidence="2">
    <location>
        <begin position="88"/>
        <end position="112"/>
    </location>
</feature>
<evidence type="ECO:0000256" key="1">
    <source>
        <dbReference type="SAM" id="MobiDB-lite"/>
    </source>
</evidence>
<dbReference type="AlphaFoldDB" id="A0AAV1JD10"/>
<protein>
    <submittedName>
        <fullName evidence="3">Uncharacterized protein</fullName>
    </submittedName>
</protein>
<proteinExistence type="predicted"/>
<dbReference type="Proteomes" id="UP001497472">
    <property type="component" value="Unassembled WGS sequence"/>
</dbReference>
<evidence type="ECO:0000313" key="3">
    <source>
        <dbReference type="EMBL" id="CAK1547275.1"/>
    </source>
</evidence>
<evidence type="ECO:0000256" key="2">
    <source>
        <dbReference type="SAM" id="Phobius"/>
    </source>
</evidence>
<keyword evidence="4" id="KW-1185">Reference proteome</keyword>
<accession>A0AAV1JD10</accession>
<feature type="transmembrane region" description="Helical" evidence="2">
    <location>
        <begin position="42"/>
        <end position="68"/>
    </location>
</feature>
<keyword evidence="2" id="KW-0472">Membrane</keyword>
<gene>
    <name evidence="3" type="ORF">LNINA_LOCUS6761</name>
</gene>
<evidence type="ECO:0000313" key="4">
    <source>
        <dbReference type="Proteomes" id="UP001497472"/>
    </source>
</evidence>
<keyword evidence="2" id="KW-0812">Transmembrane</keyword>
<name>A0AAV1JD10_9NEOP</name>
<sequence length="186" mass="19492">MPTSAVYQPTTVTYEQQPTDQRWNCPISYFSRRVTSSLNRAVCIRIALCLLGSTLFIIGLALLIAGGVQYSNTPAVPAPTPQDVDNGIGALIAGGVILCLGLLFAGVGGWAWSARWGGGKDAPASGAAALTALNPSTDPLVAAQYAPVRDAPPAPDDEMRNLMDNKECLSSAEESDKMLDSRPSIA</sequence>
<feature type="compositionally biased region" description="Basic and acidic residues" evidence="1">
    <location>
        <begin position="157"/>
        <end position="167"/>
    </location>
</feature>
<feature type="region of interest" description="Disordered" evidence="1">
    <location>
        <begin position="148"/>
        <end position="186"/>
    </location>
</feature>
<keyword evidence="2" id="KW-1133">Transmembrane helix</keyword>
<comment type="caution">
    <text evidence="3">The sequence shown here is derived from an EMBL/GenBank/DDBJ whole genome shotgun (WGS) entry which is preliminary data.</text>
</comment>